<accession>A0A0A1F9Q4</accession>
<dbReference type="AlphaFoldDB" id="A0A0A1F9Q4"/>
<dbReference type="Pfam" id="PF10106">
    <property type="entry name" value="DUF2345"/>
    <property type="match status" value="1"/>
</dbReference>
<dbReference type="SUPFAM" id="SSF69279">
    <property type="entry name" value="Phage tail proteins"/>
    <property type="match status" value="2"/>
</dbReference>
<dbReference type="EMBL" id="CP009962">
    <property type="protein sequence ID" value="AIY41473.1"/>
    <property type="molecule type" value="Genomic_DNA"/>
</dbReference>
<dbReference type="OrthoDB" id="1907165at2"/>
<evidence type="ECO:0000259" key="1">
    <source>
        <dbReference type="Pfam" id="PF10106"/>
    </source>
</evidence>
<protein>
    <submittedName>
        <fullName evidence="3">VgrG protein</fullName>
    </submittedName>
</protein>
<dbReference type="Gene3D" id="2.30.110.50">
    <property type="match status" value="1"/>
</dbReference>
<feature type="domain" description="Putative type VI secretion system Rhs element associated Vgr" evidence="2">
    <location>
        <begin position="487"/>
        <end position="586"/>
    </location>
</feature>
<dbReference type="Pfam" id="PF05954">
    <property type="entry name" value="Phage_GPD"/>
    <property type="match status" value="1"/>
</dbReference>
<organism evidence="3 4">
    <name type="scientific">Collimonas arenae</name>
    <dbReference type="NCBI Taxonomy" id="279058"/>
    <lineage>
        <taxon>Bacteria</taxon>
        <taxon>Pseudomonadati</taxon>
        <taxon>Pseudomonadota</taxon>
        <taxon>Betaproteobacteria</taxon>
        <taxon>Burkholderiales</taxon>
        <taxon>Oxalobacteraceae</taxon>
        <taxon>Collimonas</taxon>
    </lineage>
</organism>
<feature type="domain" description="DUF2345" evidence="1">
    <location>
        <begin position="608"/>
        <end position="754"/>
    </location>
</feature>
<gene>
    <name evidence="3" type="primary">vgrG</name>
    <name evidence="3" type="ORF">LT85_2315</name>
</gene>
<dbReference type="Gene3D" id="3.55.50.10">
    <property type="entry name" value="Baseplate protein-like domains"/>
    <property type="match status" value="1"/>
</dbReference>
<proteinExistence type="predicted"/>
<dbReference type="NCBIfam" id="TIGR03361">
    <property type="entry name" value="VI_Rhs_Vgr"/>
    <property type="match status" value="1"/>
</dbReference>
<dbReference type="InterPro" id="IPR017847">
    <property type="entry name" value="T6SS_RhsGE_Vgr_subset"/>
</dbReference>
<sequence length="779" mass="86156">MNTDNFTGLLRSGALQPYRLDVPRAGVSGKALSVVSFDGVEELGEPSRFVIRMTHPQSDLPRSAFVGMPATFTISPPALPGLPALGAGRKTQGIITGFRQLDSNQDISTYEMVLESRIAQLRNVTRCRLFLEQTFPKIIETILREHGFAGDNSHFSFTLLRDYEKRPIVTQWHENDLAFIQRLCRRSGIWFRIDAGEYGEIIHFGDDFTHYRRSPALSAPLSRDAGLESVGSEAVRSLETHAKQIPQSYIVRDYNRLAAPAPIETEVNLARNDKTTFGQSYAFGSLHLSKEQAEWEGRLRHEAALCEQVVYKGKSNVLGLIPGAVFRFTNKVLPDAEYGQLITRVTHHGARDTAYHNGYTAIPSDRIYRLPLNEEEWPTIDGTVSARIASPDRYPYAYMNKAGDYMVQFDFDRDPRQAGLNSCWMRLAKPFAGGLQTGFHFPLIDGVEVAVAFHNGDPDRPYIAHVLHDSQNTDLITNQNRWMSRNEIRTQSNNKLRMEDWEGEEHVKLATEHGKSQLNLGHLVDAKKQKRGEGLEMRTDFWGSIRATKGLFLSADAQPKANGQQLEMQAAVTQLEQALQQTQALGGAVKQAQAIAADFDQQQALLNNTLKDLKQSGALFSAPAGIALASGDHLQLSASKNLIATTGGNADISVIKKFTVAAGEAASLFAQKLGIKIFAAKGKVEIQAQSDEMALTALKDLKIVSVEGKLILSAEKEVWIGAGGSYIKIRPEAIENGTPGDIYERCAYWGKPGAASMHIPAPPLPVSEFNYSDKFPFSR</sequence>
<dbReference type="NCBIfam" id="TIGR01646">
    <property type="entry name" value="vgr_GE"/>
    <property type="match status" value="1"/>
</dbReference>
<dbReference type="InterPro" id="IPR028244">
    <property type="entry name" value="T6SS_Rhs_Vgr_dom"/>
</dbReference>
<dbReference type="Proteomes" id="UP000030302">
    <property type="component" value="Chromosome"/>
</dbReference>
<dbReference type="InterPro" id="IPR018769">
    <property type="entry name" value="VgrG2_DUF2345"/>
</dbReference>
<dbReference type="SUPFAM" id="SSF69255">
    <property type="entry name" value="gp5 N-terminal domain-like"/>
    <property type="match status" value="1"/>
</dbReference>
<evidence type="ECO:0000313" key="4">
    <source>
        <dbReference type="Proteomes" id="UP000030302"/>
    </source>
</evidence>
<dbReference type="HOGENOM" id="CLU_004121_4_0_4"/>
<dbReference type="InterPro" id="IPR037026">
    <property type="entry name" value="Vgr_OB-fold_dom_sf"/>
</dbReference>
<dbReference type="InterPro" id="IPR006533">
    <property type="entry name" value="T6SS_Vgr_RhsGE"/>
</dbReference>
<dbReference type="KEGG" id="care:LT85_2315"/>
<dbReference type="Pfam" id="PF13296">
    <property type="entry name" value="T6SS_Vgr"/>
    <property type="match status" value="1"/>
</dbReference>
<dbReference type="Gene3D" id="2.40.50.230">
    <property type="entry name" value="Gp5 N-terminal domain"/>
    <property type="match status" value="1"/>
</dbReference>
<dbReference type="STRING" id="279058.LT85_2315"/>
<name>A0A0A1F9Q4_9BURK</name>
<evidence type="ECO:0000259" key="2">
    <source>
        <dbReference type="Pfam" id="PF13296"/>
    </source>
</evidence>
<dbReference type="Gene3D" id="4.10.220.110">
    <property type="match status" value="1"/>
</dbReference>
<reference evidence="4" key="1">
    <citation type="journal article" date="2014" name="Soil Biol. Biochem.">
        <title>Structure and function of bacterial communities in ageing soils: Insights from the Mendocino ecological staircase.</title>
        <authorList>
            <person name="Uroz S."/>
            <person name="Tech J.J."/>
            <person name="Sawaya N.A."/>
            <person name="Frey-Klett P."/>
            <person name="Leveau J.H.J."/>
        </authorList>
    </citation>
    <scope>NUCLEOTIDE SEQUENCE [LARGE SCALE GENOMIC DNA]</scope>
    <source>
        <strain evidence="4">Cal35</strain>
    </source>
</reference>
<keyword evidence="4" id="KW-1185">Reference proteome</keyword>
<dbReference type="RefSeq" id="WP_052135092.1">
    <property type="nucleotide sequence ID" value="NZ_CP009962.1"/>
</dbReference>
<evidence type="ECO:0000313" key="3">
    <source>
        <dbReference type="EMBL" id="AIY41473.1"/>
    </source>
</evidence>